<reference evidence="2 3" key="1">
    <citation type="submission" date="2019-10" db="EMBL/GenBank/DDBJ databases">
        <title>Two novel species isolated from a subtropical stream in China.</title>
        <authorList>
            <person name="Lu H."/>
        </authorList>
    </citation>
    <scope>NUCLEOTIDE SEQUENCE [LARGE SCALE GENOMIC DNA]</scope>
    <source>
        <strain evidence="2 3">FT29W</strain>
    </source>
</reference>
<keyword evidence="3" id="KW-1185">Reference proteome</keyword>
<dbReference type="EMBL" id="WHUG01000019">
    <property type="protein sequence ID" value="MQA42284.1"/>
    <property type="molecule type" value="Genomic_DNA"/>
</dbReference>
<evidence type="ECO:0000259" key="1">
    <source>
        <dbReference type="Pfam" id="PF09836"/>
    </source>
</evidence>
<name>A0A6A7NBC1_9BURK</name>
<dbReference type="Pfam" id="PF09836">
    <property type="entry name" value="DUF2063"/>
    <property type="match status" value="1"/>
</dbReference>
<evidence type="ECO:0000313" key="2">
    <source>
        <dbReference type="EMBL" id="MQA42284.1"/>
    </source>
</evidence>
<organism evidence="2 3">
    <name type="scientific">Rugamonas aquatica</name>
    <dbReference type="NCBI Taxonomy" id="2743357"/>
    <lineage>
        <taxon>Bacteria</taxon>
        <taxon>Pseudomonadati</taxon>
        <taxon>Pseudomonadota</taxon>
        <taxon>Betaproteobacteria</taxon>
        <taxon>Burkholderiales</taxon>
        <taxon>Oxalobacteraceae</taxon>
        <taxon>Telluria group</taxon>
        <taxon>Rugamonas</taxon>
    </lineage>
</organism>
<proteinExistence type="predicted"/>
<dbReference type="RefSeq" id="WP_152841398.1">
    <property type="nucleotide sequence ID" value="NZ_WHUG01000019.1"/>
</dbReference>
<comment type="caution">
    <text evidence="2">The sequence shown here is derived from an EMBL/GenBank/DDBJ whole genome shotgun (WGS) entry which is preliminary data.</text>
</comment>
<dbReference type="InterPro" id="IPR018640">
    <property type="entry name" value="DUF2063"/>
</dbReference>
<evidence type="ECO:0000313" key="3">
    <source>
        <dbReference type="Proteomes" id="UP000440498"/>
    </source>
</evidence>
<protein>
    <submittedName>
        <fullName evidence="2">DUF2063 domain-containing protein</fullName>
    </submittedName>
</protein>
<gene>
    <name evidence="2" type="ORF">GEV02_29520</name>
</gene>
<accession>A0A6A7NBC1</accession>
<dbReference type="Proteomes" id="UP000440498">
    <property type="component" value="Unassembled WGS sequence"/>
</dbReference>
<sequence length="252" mass="27970">MSALDHLQRDFQHYILADEAPSAIHAAVREQYGLSAEARLAIYHRAYRSRLRQALCEAYDKTWTFIGDDMFADLANSYIAAHPSRHANLRWFGGGLAAHAALALDDYPFIAELASLEWALGLAFDAEDVAPLTAADMQAIAPELWGDLQFHLHPSVHILDLRWNAVALWQALAVEGDPPEAVEADAVQHWLVWRQDEQPHFRSLPATEADALYRIAEGASFGEVCAAAGEEAMLALAGYLQHWLAQGVLTRY</sequence>
<feature type="domain" description="Putative DNA-binding" evidence="1">
    <location>
        <begin position="7"/>
        <end position="99"/>
    </location>
</feature>
<dbReference type="AlphaFoldDB" id="A0A6A7NBC1"/>